<sequence length="94" mass="10487">MEVGIREGVCNNSPAESTSPENGWRWSVGPIPGRRRQTTRYLSRDTPRRVGGPPRWRGSLPARARVEPPRVQILVVVANIQTRALKAEVEKGSM</sequence>
<evidence type="ECO:0000313" key="3">
    <source>
        <dbReference type="Proteomes" id="UP000290572"/>
    </source>
</evidence>
<dbReference type="AlphaFoldDB" id="A0A498M6W8"/>
<dbReference type="EMBL" id="QBIY01012866">
    <property type="protein sequence ID" value="RXN15032.1"/>
    <property type="molecule type" value="Genomic_DNA"/>
</dbReference>
<feature type="compositionally biased region" description="Polar residues" evidence="1">
    <location>
        <begin position="10"/>
        <end position="21"/>
    </location>
</feature>
<evidence type="ECO:0000256" key="1">
    <source>
        <dbReference type="SAM" id="MobiDB-lite"/>
    </source>
</evidence>
<dbReference type="Proteomes" id="UP000290572">
    <property type="component" value="Unassembled WGS sequence"/>
</dbReference>
<proteinExistence type="predicted"/>
<reference evidence="2 3" key="1">
    <citation type="submission" date="2018-03" db="EMBL/GenBank/DDBJ databases">
        <title>Draft genome sequence of Rohu Carp (Labeo rohita).</title>
        <authorList>
            <person name="Das P."/>
            <person name="Kushwaha B."/>
            <person name="Joshi C.G."/>
            <person name="Kumar D."/>
            <person name="Nagpure N.S."/>
            <person name="Sahoo L."/>
            <person name="Das S.P."/>
            <person name="Bit A."/>
            <person name="Patnaik S."/>
            <person name="Meher P.K."/>
            <person name="Jayasankar P."/>
            <person name="Koringa P.G."/>
            <person name="Patel N.V."/>
            <person name="Hinsu A.T."/>
            <person name="Kumar R."/>
            <person name="Pandey M."/>
            <person name="Agarwal S."/>
            <person name="Srivastava S."/>
            <person name="Singh M."/>
            <person name="Iquebal M.A."/>
            <person name="Jaiswal S."/>
            <person name="Angadi U.B."/>
            <person name="Kumar N."/>
            <person name="Raza M."/>
            <person name="Shah T.M."/>
            <person name="Rai A."/>
            <person name="Jena J.K."/>
        </authorList>
    </citation>
    <scope>NUCLEOTIDE SEQUENCE [LARGE SCALE GENOMIC DNA]</scope>
    <source>
        <strain evidence="2">DASCIFA01</strain>
        <tissue evidence="2">Testis</tissue>
    </source>
</reference>
<feature type="compositionally biased region" description="Low complexity" evidence="1">
    <location>
        <begin position="49"/>
        <end position="58"/>
    </location>
</feature>
<gene>
    <name evidence="2" type="ORF">ROHU_028354</name>
</gene>
<keyword evidence="3" id="KW-1185">Reference proteome</keyword>
<evidence type="ECO:0000313" key="2">
    <source>
        <dbReference type="EMBL" id="RXN15032.1"/>
    </source>
</evidence>
<name>A0A498M6W8_LABRO</name>
<feature type="region of interest" description="Disordered" evidence="1">
    <location>
        <begin position="1"/>
        <end position="63"/>
    </location>
</feature>
<accession>A0A498M6W8</accession>
<organism evidence="2 3">
    <name type="scientific">Labeo rohita</name>
    <name type="common">Indian major carp</name>
    <name type="synonym">Cyprinus rohita</name>
    <dbReference type="NCBI Taxonomy" id="84645"/>
    <lineage>
        <taxon>Eukaryota</taxon>
        <taxon>Metazoa</taxon>
        <taxon>Chordata</taxon>
        <taxon>Craniata</taxon>
        <taxon>Vertebrata</taxon>
        <taxon>Euteleostomi</taxon>
        <taxon>Actinopterygii</taxon>
        <taxon>Neopterygii</taxon>
        <taxon>Teleostei</taxon>
        <taxon>Ostariophysi</taxon>
        <taxon>Cypriniformes</taxon>
        <taxon>Cyprinidae</taxon>
        <taxon>Labeoninae</taxon>
        <taxon>Labeonini</taxon>
        <taxon>Labeo</taxon>
    </lineage>
</organism>
<comment type="caution">
    <text evidence="2">The sequence shown here is derived from an EMBL/GenBank/DDBJ whole genome shotgun (WGS) entry which is preliminary data.</text>
</comment>
<protein>
    <submittedName>
        <fullName evidence="2">Uncharacterized protein</fullName>
    </submittedName>
</protein>